<evidence type="ECO:0000313" key="1">
    <source>
        <dbReference type="EnsemblPlants" id="AVESA.00010b.r2.4CG1249550.1.CDS"/>
    </source>
</evidence>
<sequence length="384" mass="44454">MKNKAHMDYPMDQPRSRQSTSSQEDKCDASSRIVRSKVELELHLLPLDVLHDILTRLSPKEVVRMRLLSPEWRRLGICHPELVFTKGTFLSGNKTKKTKQASKAAKFITKVNNVLQPLWSSSTTTTAMLDKFVVKFGLGRNHSDHIDRWICFCTASKAKHIALDFKLKAGFCSEDDKYVFPLCNLSGPNGSCVKSLDWCYVSLKLASSFCGIRNLKKLTLHMVSVNVSDFQCLLLTCVLLEDLNIESIAWLNKQGWPFPSLCIHQELCRLQYLRMRDCDLDMIELHAPNLTTFDFDENVFQIVLSESLKLSKAIFTSYRRYRRGVHDALHYVLNELPTYLPHVHRLFLDLGLETSVRSFSKTQTKYMKLRYLNIYKPLYQWQTM</sequence>
<keyword evidence="2" id="KW-1185">Reference proteome</keyword>
<reference evidence="1" key="1">
    <citation type="submission" date="2021-05" db="EMBL/GenBank/DDBJ databases">
        <authorList>
            <person name="Scholz U."/>
            <person name="Mascher M."/>
            <person name="Fiebig A."/>
        </authorList>
    </citation>
    <scope>NUCLEOTIDE SEQUENCE [LARGE SCALE GENOMIC DNA]</scope>
</reference>
<proteinExistence type="predicted"/>
<evidence type="ECO:0000313" key="2">
    <source>
        <dbReference type="Proteomes" id="UP001732700"/>
    </source>
</evidence>
<organism evidence="1 2">
    <name type="scientific">Avena sativa</name>
    <name type="common">Oat</name>
    <dbReference type="NCBI Taxonomy" id="4498"/>
    <lineage>
        <taxon>Eukaryota</taxon>
        <taxon>Viridiplantae</taxon>
        <taxon>Streptophyta</taxon>
        <taxon>Embryophyta</taxon>
        <taxon>Tracheophyta</taxon>
        <taxon>Spermatophyta</taxon>
        <taxon>Magnoliopsida</taxon>
        <taxon>Liliopsida</taxon>
        <taxon>Poales</taxon>
        <taxon>Poaceae</taxon>
        <taxon>BOP clade</taxon>
        <taxon>Pooideae</taxon>
        <taxon>Poodae</taxon>
        <taxon>Poeae</taxon>
        <taxon>Poeae Chloroplast Group 1 (Aveneae type)</taxon>
        <taxon>Aveninae</taxon>
        <taxon>Avena</taxon>
    </lineage>
</organism>
<protein>
    <submittedName>
        <fullName evidence="1">Uncharacterized protein</fullName>
    </submittedName>
</protein>
<dbReference type="Proteomes" id="UP001732700">
    <property type="component" value="Chromosome 4C"/>
</dbReference>
<dbReference type="EnsemblPlants" id="AVESA.00010b.r2.4CG1249550.1">
    <property type="protein sequence ID" value="AVESA.00010b.r2.4CG1249550.1.CDS"/>
    <property type="gene ID" value="AVESA.00010b.r2.4CG1249550"/>
</dbReference>
<accession>A0ACD5WKF8</accession>
<name>A0ACD5WKF8_AVESA</name>
<reference evidence="1" key="2">
    <citation type="submission" date="2025-09" db="UniProtKB">
        <authorList>
            <consortium name="EnsemblPlants"/>
        </authorList>
    </citation>
    <scope>IDENTIFICATION</scope>
</reference>